<evidence type="ECO:0000313" key="6">
    <source>
        <dbReference type="Proteomes" id="UP000078437"/>
    </source>
</evidence>
<dbReference type="PANTHER" id="PTHR34677">
    <property type="match status" value="1"/>
</dbReference>
<dbReference type="Pfam" id="PF02494">
    <property type="entry name" value="HYR"/>
    <property type="match status" value="1"/>
</dbReference>
<evidence type="ECO:0000259" key="4">
    <source>
        <dbReference type="PROSITE" id="PS50825"/>
    </source>
</evidence>
<keyword evidence="3" id="KW-1133">Transmembrane helix</keyword>
<feature type="compositionally biased region" description="Gly residues" evidence="2">
    <location>
        <begin position="1471"/>
        <end position="1487"/>
    </location>
</feature>
<dbReference type="EMBL" id="CP013979">
    <property type="protein sequence ID" value="ANJ28365.1"/>
    <property type="molecule type" value="Genomic_DNA"/>
</dbReference>
<evidence type="ECO:0000256" key="1">
    <source>
        <dbReference type="ARBA" id="ARBA00022737"/>
    </source>
</evidence>
<dbReference type="SUPFAM" id="SSF141072">
    <property type="entry name" value="CalX-like"/>
    <property type="match status" value="2"/>
</dbReference>
<reference evidence="6" key="2">
    <citation type="submission" date="2016-01" db="EMBL/GenBank/DDBJ databases">
        <title>Complete genome sequence of Agromyces aureus AR33T and comparison with related organisms.</title>
        <authorList>
            <person name="Corretto E."/>
            <person name="Antonielli L."/>
            <person name="Sessitsch A."/>
            <person name="Brader G."/>
        </authorList>
    </citation>
    <scope>NUCLEOTIDE SEQUENCE [LARGE SCALE GENOMIC DNA]</scope>
    <source>
        <strain evidence="6">AR33</strain>
    </source>
</reference>
<gene>
    <name evidence="5" type="ORF">ATC03_18345</name>
</gene>
<protein>
    <recommendedName>
        <fullName evidence="4">HYR domain-containing protein</fullName>
    </recommendedName>
</protein>
<dbReference type="KEGG" id="agy:ATC03_18345"/>
<dbReference type="PROSITE" id="PS50825">
    <property type="entry name" value="HYR"/>
    <property type="match status" value="1"/>
</dbReference>
<dbReference type="InterPro" id="IPR038081">
    <property type="entry name" value="CalX-like_sf"/>
</dbReference>
<dbReference type="Proteomes" id="UP000078437">
    <property type="component" value="Chromosome"/>
</dbReference>
<keyword evidence="3" id="KW-0472">Membrane</keyword>
<proteinExistence type="predicted"/>
<keyword evidence="3" id="KW-0812">Transmembrane</keyword>
<reference evidence="5 6" key="1">
    <citation type="journal article" date="2016" name="Int. J. Syst. Evol. Microbiol.">
        <title>Agromyces aureus sp. nov., isolated from the rhizosphere of Salix caprea L. grown in a heavy-metal-contaminated soil.</title>
        <authorList>
            <person name="Corretto E."/>
            <person name="Antonielli L."/>
            <person name="Sessitsch A."/>
            <person name="Compant S."/>
            <person name="Gorfer M."/>
            <person name="Kuffner M."/>
            <person name="Brader G."/>
        </authorList>
    </citation>
    <scope>NUCLEOTIDE SEQUENCE [LARGE SCALE GENOMIC DNA]</scope>
    <source>
        <strain evidence="5 6">AR33</strain>
    </source>
</reference>
<dbReference type="InterPro" id="IPR003410">
    <property type="entry name" value="HYR_dom"/>
</dbReference>
<accession>A0A191WJ67</accession>
<evidence type="ECO:0000256" key="2">
    <source>
        <dbReference type="SAM" id="MobiDB-lite"/>
    </source>
</evidence>
<keyword evidence="1" id="KW-0677">Repeat</keyword>
<feature type="region of interest" description="Disordered" evidence="2">
    <location>
        <begin position="1454"/>
        <end position="1491"/>
    </location>
</feature>
<evidence type="ECO:0000256" key="3">
    <source>
        <dbReference type="SAM" id="Phobius"/>
    </source>
</evidence>
<feature type="transmembrane region" description="Helical" evidence="3">
    <location>
        <begin position="1499"/>
        <end position="1518"/>
    </location>
</feature>
<name>A0A191WJ67_9MICO</name>
<keyword evidence="6" id="KW-1185">Reference proteome</keyword>
<dbReference type="PANTHER" id="PTHR34677:SF3">
    <property type="entry name" value="BACTERIAL IG-LIKE DOMAIN-CONTAINING PROTEIN"/>
    <property type="match status" value="1"/>
</dbReference>
<organism evidence="5 6">
    <name type="scientific">Agromyces aureus</name>
    <dbReference type="NCBI Taxonomy" id="453304"/>
    <lineage>
        <taxon>Bacteria</taxon>
        <taxon>Bacillati</taxon>
        <taxon>Actinomycetota</taxon>
        <taxon>Actinomycetes</taxon>
        <taxon>Micrococcales</taxon>
        <taxon>Microbacteriaceae</taxon>
        <taxon>Agromyces</taxon>
    </lineage>
</organism>
<sequence length="1529" mass="154519">MSERVPGHQAHSASLRPGAGAVRRGIRSLAPVKALLAVIATATLVVLPLGAPAFAAAPSLVDPPTRLYMAPAGSLPVTIPDGFPTIIPEGELKFDGGTDLISQDVRTIEIESGEVGCAMAAPDWNVGGCTAVQLSVSHGDLTFDPLPTVEDDGDSPFDVLKFADGALERDKDELADLPASAVALIGTTAQVNAALATLVYIPDTDDDGDGTADDPYYYNGSNPETIDLLMSPGDPDMDTVNADIEIRVQKINEFPEVEVPDQVFQVPSGGAGFLGDAGSDVGQPDEEDWNVVDEDNDEQDDNDTIDGPGDEWLLIAWADCGTFAMPASPFTIYDDLEQLFEDALDLGLEPDPADPEYAEYQTNKTALIDAAMAALPDEVKNLPFATGNPSDPHSAFAGVVSGLNAIDEMNYVLDQVEFNATGLTDVTCTVRFLVSDLGNNGLPLQYLGDPPYGIQVPFFGFDLDTNDFPTVEKVVVEVGEGETIEVSLPTDVSVPEGGATTVPLAVSPATHPAFDVTISTTAVAPTSAADFTPIVPQSFTVPEDAATIDIPVDALQDTDLDPGETYTVTIDGFPAAPPFPAGYDAAITDGSATVTIIDDEVPDELLEVSLPTDVSVAEGAATTVPLAVSPATHPAFSVTVSTLVVPPTSAADFTPINSVDFPVPADAASIDIPVDALQDLALDPGETYQVLIDGVSADPPGFDLAITDGTATVTIIDDETEDTVAPTVTIEQGAAQADPTGTSPVVFEVEFSEPVTGFENTDVVLSGSANPTTAVLSGAGASYTVEVSGMSSDGLVVAEVVAAAGEDAAGNLSEASTSEDNEVTFNGLDEVAPTVTIEQGAAQADPTGTSPVVFEVEFSEPVTGFENTDVVLSGSANPTTAVLSGAGASYTVEVSGMSSDGLVVAEVVAAAGEDAAGNLSEASTSEDNEVTFNGLDEVAPTVTIEQGAAQADPTGTSPVVFEVEFSEPVTGFENTDVVLSGSANPTTAVLSGAGASYTVEVSGMSSDGLVVAEVVAAAGEDAAGNLSEASTSEDNEVTFQYDEGDVTAPTVTIEQGAAQADPTGTSPIVFDVEFSEPVTGFTNTDVVLSGSANPTTAVVSGAGASYTVEVSGMSADGLVIAEVAAGAATDAASNPSAASTSVDNEVTFNGVDEVAPTVTIEQGAAQADPTAVSPIVFEVEFSEPVTGFTNSDVVLSGSANPTTAVVSGAGASYTVEVSGMSANGLVIAEVAAGAATDAASNPSEASTSVDNEVTFQYDEGDVTAPTVTIEQGAAQVDPTAVSPIVFEVEFSEPVTGFTNSDVVLSGSANPTTAVVSGAGASYTVEVSGMSANGLVIAEVAAGAATDAASNPSEASTSVDNEVTFQVVVTPDPLTITVPDDIVVEVPFGETGDNVDFDPPTTTGGVAPVTVDCDANSGDFFPVGVTTVTCTATDSAPDDEIVLFAVVSDSFTITVNEGEEPPPTGGPSTPGTPGGGSTGGTGSGGTGSATGIASTGVDSMPALLVGLAMLLLGAAALRFRTRRAAASARD</sequence>
<feature type="transmembrane region" description="Helical" evidence="3">
    <location>
        <begin position="34"/>
        <end position="57"/>
    </location>
</feature>
<dbReference type="RefSeq" id="WP_067880343.1">
    <property type="nucleotide sequence ID" value="NZ_CP013979.1"/>
</dbReference>
<dbReference type="STRING" id="453304.ATC03_18345"/>
<evidence type="ECO:0000313" key="5">
    <source>
        <dbReference type="EMBL" id="ANJ28365.1"/>
    </source>
</evidence>
<feature type="domain" description="HYR" evidence="4">
    <location>
        <begin position="1367"/>
        <end position="1449"/>
    </location>
</feature>